<gene>
    <name evidence="6" type="ORF">SAMN05660429_01043</name>
</gene>
<dbReference type="SUPFAM" id="SSF55347">
    <property type="entry name" value="Glyceraldehyde-3-phosphate dehydrogenase-like, C-terminal domain"/>
    <property type="match status" value="1"/>
</dbReference>
<dbReference type="PANTHER" id="PTHR22604:SF105">
    <property type="entry name" value="TRANS-1,2-DIHYDROBENZENE-1,2-DIOL DEHYDROGENASE"/>
    <property type="match status" value="1"/>
</dbReference>
<dbReference type="Gene3D" id="3.30.360.10">
    <property type="entry name" value="Dihydrodipicolinate Reductase, domain 2"/>
    <property type="match status" value="1"/>
</dbReference>
<feature type="domain" description="GFO/IDH/MocA-like oxidoreductase" evidence="5">
    <location>
        <begin position="132"/>
        <end position="246"/>
    </location>
</feature>
<evidence type="ECO:0000313" key="6">
    <source>
        <dbReference type="EMBL" id="SET10037.1"/>
    </source>
</evidence>
<evidence type="ECO:0000259" key="5">
    <source>
        <dbReference type="Pfam" id="PF22725"/>
    </source>
</evidence>
<dbReference type="EMBL" id="FOHK01000004">
    <property type="protein sequence ID" value="SET10037.1"/>
    <property type="molecule type" value="Genomic_DNA"/>
</dbReference>
<dbReference type="AlphaFoldDB" id="A0A1I0BUH4"/>
<dbReference type="Gene3D" id="3.40.50.720">
    <property type="entry name" value="NAD(P)-binding Rossmann-like Domain"/>
    <property type="match status" value="1"/>
</dbReference>
<dbReference type="SUPFAM" id="SSF51735">
    <property type="entry name" value="NAD(P)-binding Rossmann-fold domains"/>
    <property type="match status" value="1"/>
</dbReference>
<dbReference type="InterPro" id="IPR036291">
    <property type="entry name" value="NAD(P)-bd_dom_sf"/>
</dbReference>
<reference evidence="6 7" key="1">
    <citation type="submission" date="2016-10" db="EMBL/GenBank/DDBJ databases">
        <authorList>
            <person name="de Groot N.N."/>
        </authorList>
    </citation>
    <scope>NUCLEOTIDE SEQUENCE [LARGE SCALE GENOMIC DNA]</scope>
    <source>
        <strain evidence="6 7">DSM 19706</strain>
    </source>
</reference>
<keyword evidence="7" id="KW-1185">Reference proteome</keyword>
<organism evidence="6 7">
    <name type="scientific">Thalassotalea agarivorans</name>
    <name type="common">Thalassomonas agarivorans</name>
    <dbReference type="NCBI Taxonomy" id="349064"/>
    <lineage>
        <taxon>Bacteria</taxon>
        <taxon>Pseudomonadati</taxon>
        <taxon>Pseudomonadota</taxon>
        <taxon>Gammaproteobacteria</taxon>
        <taxon>Alteromonadales</taxon>
        <taxon>Colwelliaceae</taxon>
        <taxon>Thalassotalea</taxon>
    </lineage>
</organism>
<dbReference type="STRING" id="349064.SAMN05660429_01043"/>
<dbReference type="GO" id="GO:0016491">
    <property type="term" value="F:oxidoreductase activity"/>
    <property type="evidence" value="ECO:0007669"/>
    <property type="project" value="UniProtKB-KW"/>
</dbReference>
<proteinExistence type="inferred from homology"/>
<dbReference type="Pfam" id="PF01408">
    <property type="entry name" value="GFO_IDH_MocA"/>
    <property type="match status" value="1"/>
</dbReference>
<dbReference type="InterPro" id="IPR000683">
    <property type="entry name" value="Gfo/Idh/MocA-like_OxRdtase_N"/>
</dbReference>
<accession>A0A1I0BUH4</accession>
<dbReference type="OrthoDB" id="9774191at2"/>
<evidence type="ECO:0000256" key="1">
    <source>
        <dbReference type="ARBA" id="ARBA00010928"/>
    </source>
</evidence>
<dbReference type="GO" id="GO:0000166">
    <property type="term" value="F:nucleotide binding"/>
    <property type="evidence" value="ECO:0007669"/>
    <property type="project" value="InterPro"/>
</dbReference>
<evidence type="ECO:0000256" key="2">
    <source>
        <dbReference type="ARBA" id="ARBA00022729"/>
    </source>
</evidence>
<dbReference type="InterPro" id="IPR055170">
    <property type="entry name" value="GFO_IDH_MocA-like_dom"/>
</dbReference>
<evidence type="ECO:0000259" key="4">
    <source>
        <dbReference type="Pfam" id="PF01408"/>
    </source>
</evidence>
<feature type="domain" description="Gfo/Idh/MocA-like oxidoreductase N-terminal" evidence="4">
    <location>
        <begin position="4"/>
        <end position="121"/>
    </location>
</feature>
<dbReference type="InterPro" id="IPR050984">
    <property type="entry name" value="Gfo/Idh/MocA_domain"/>
</dbReference>
<sequence length="318" mass="35925">MNTLRWGIVSAGRIAHQFCHDMQFVEHGSLQAIAARSLDDAKTFAKQYNIPNVYQGYEALYADPEVDVIYVATPHTFHYQNVADAINAGKHVLCEKPITVSSEQAIALYALAKEKGVFLMEAMWTYYLPAILKAKTWVEQGRIGNIKHIKADFGYPIPYQEDRREWDINLAGGSLLDMGIYPIAIADYFLNKDIKSIYVEATLAPNGADADSLFICNYGEAKATLASSFSCKLQNWAYIIGDEGYIAIPDFWRANECTLYVLDEKVDYYNDQRESLGFCYEAEAVAQYIAQGKLTSDKVTPEQSIKFQQTMERVKAKY</sequence>
<evidence type="ECO:0000256" key="3">
    <source>
        <dbReference type="ARBA" id="ARBA00023002"/>
    </source>
</evidence>
<dbReference type="PANTHER" id="PTHR22604">
    <property type="entry name" value="OXIDOREDUCTASES"/>
    <property type="match status" value="1"/>
</dbReference>
<dbReference type="RefSeq" id="WP_093328249.1">
    <property type="nucleotide sequence ID" value="NZ_AP027363.1"/>
</dbReference>
<dbReference type="Pfam" id="PF22725">
    <property type="entry name" value="GFO_IDH_MocA_C3"/>
    <property type="match status" value="1"/>
</dbReference>
<evidence type="ECO:0000313" key="7">
    <source>
        <dbReference type="Proteomes" id="UP000199308"/>
    </source>
</evidence>
<name>A0A1I0BUH4_THASX</name>
<protein>
    <submittedName>
        <fullName evidence="6">Predicted dehydrogenase</fullName>
    </submittedName>
</protein>
<dbReference type="Proteomes" id="UP000199308">
    <property type="component" value="Unassembled WGS sequence"/>
</dbReference>
<keyword evidence="3" id="KW-0560">Oxidoreductase</keyword>
<keyword evidence="2" id="KW-0732">Signal</keyword>
<comment type="similarity">
    <text evidence="1">Belongs to the Gfo/Idh/MocA family.</text>
</comment>